<organism evidence="2 3">
    <name type="scientific">Collinsella intestinalis</name>
    <dbReference type="NCBI Taxonomy" id="147207"/>
    <lineage>
        <taxon>Bacteria</taxon>
        <taxon>Bacillati</taxon>
        <taxon>Actinomycetota</taxon>
        <taxon>Coriobacteriia</taxon>
        <taxon>Coriobacteriales</taxon>
        <taxon>Coriobacteriaceae</taxon>
        <taxon>Collinsella</taxon>
    </lineage>
</organism>
<reference evidence="2 3" key="1">
    <citation type="submission" date="2018-08" db="EMBL/GenBank/DDBJ databases">
        <title>A genome reference for cultivated species of the human gut microbiota.</title>
        <authorList>
            <person name="Zou Y."/>
            <person name="Xue W."/>
            <person name="Luo G."/>
        </authorList>
    </citation>
    <scope>NUCLEOTIDE SEQUENCE [LARGE SCALE GENOMIC DNA]</scope>
    <source>
        <strain evidence="2 3">AM30-5LB</strain>
    </source>
</reference>
<dbReference type="EMBL" id="QSJI01000002">
    <property type="protein sequence ID" value="RHD56714.1"/>
    <property type="molecule type" value="Genomic_DNA"/>
</dbReference>
<keyword evidence="1" id="KW-1133">Transmembrane helix</keyword>
<feature type="transmembrane region" description="Helical" evidence="1">
    <location>
        <begin position="147"/>
        <end position="167"/>
    </location>
</feature>
<protein>
    <submittedName>
        <fullName evidence="2">Uncharacterized protein</fullName>
    </submittedName>
</protein>
<dbReference type="RefSeq" id="WP_118271720.1">
    <property type="nucleotide sequence ID" value="NZ_QSJI01000002.1"/>
</dbReference>
<comment type="caution">
    <text evidence="2">The sequence shown here is derived from an EMBL/GenBank/DDBJ whole genome shotgun (WGS) entry which is preliminary data.</text>
</comment>
<keyword evidence="1" id="KW-0812">Transmembrane</keyword>
<dbReference type="AlphaFoldDB" id="A0A414FYX9"/>
<name>A0A414FYX9_9ACTN</name>
<evidence type="ECO:0000313" key="3">
    <source>
        <dbReference type="Proteomes" id="UP000286050"/>
    </source>
</evidence>
<accession>A0A414FYX9</accession>
<proteinExistence type="predicted"/>
<gene>
    <name evidence="2" type="ORF">DW787_04040</name>
</gene>
<sequence length="282" mass="30975">MHENIIVLRVRNARLERGLASRPVRTAIRRIRTELTRRGLVTAQREEILHDSLLMLAEVEAAGGDPVEALLGTANVSSFDREIEVFCSEVASECPRLPTALVVLRFFALLLVSLSAVLAVHLAYRVGSRPPGGWLPWYMVNLRFVDGRMLEFEVVVLPIIYLAVQALSSAVRRNPWPHALPAVAAPALFGLIVGMLTAVGPIELPGGFVLYNPLLPDALFPILERWMIEGIPMTGPFAQSIGTIDYPWMSINIFLGFAAIAAMALVGLAVVYCVERRRATSI</sequence>
<dbReference type="Proteomes" id="UP000286050">
    <property type="component" value="Unassembled WGS sequence"/>
</dbReference>
<feature type="transmembrane region" description="Helical" evidence="1">
    <location>
        <begin position="253"/>
        <end position="274"/>
    </location>
</feature>
<keyword evidence="1" id="KW-0472">Membrane</keyword>
<feature type="transmembrane region" description="Helical" evidence="1">
    <location>
        <begin position="179"/>
        <end position="202"/>
    </location>
</feature>
<evidence type="ECO:0000313" key="2">
    <source>
        <dbReference type="EMBL" id="RHD56714.1"/>
    </source>
</evidence>
<feature type="transmembrane region" description="Helical" evidence="1">
    <location>
        <begin position="106"/>
        <end position="127"/>
    </location>
</feature>
<evidence type="ECO:0000256" key="1">
    <source>
        <dbReference type="SAM" id="Phobius"/>
    </source>
</evidence>